<dbReference type="EMBL" id="AMZH03000317">
    <property type="protein sequence ID" value="RRT84379.1"/>
    <property type="molecule type" value="Genomic_DNA"/>
</dbReference>
<dbReference type="GO" id="GO:0035267">
    <property type="term" value="C:NuA4 histone acetyltransferase complex"/>
    <property type="evidence" value="ECO:0007669"/>
    <property type="project" value="InterPro"/>
</dbReference>
<evidence type="ECO:0000313" key="1">
    <source>
        <dbReference type="EMBL" id="RRT84379.1"/>
    </source>
</evidence>
<sequence>MQVVLTFDFWLSYDIGWFLLQESLFYTIPPGAMQAYRISMESPWLHCKKEHVKKRMESQNFDSNGGTDFSKRGLCYMVTVVYGQHAAKKPKLLKQPLEASLEALTPVAGSLPSPVDSQMSNMSNSNKLVKLIANRDRLRKSKALKV</sequence>
<protein>
    <submittedName>
        <fullName evidence="1">Uncharacterized protein</fullName>
    </submittedName>
</protein>
<proteinExistence type="predicted"/>
<dbReference type="AlphaFoldDB" id="A0A427B7B3"/>
<reference evidence="1 2" key="1">
    <citation type="journal article" date="2014" name="Agronomy (Basel)">
        <title>A Draft Genome Sequence for Ensete ventricosum, the Drought-Tolerant Tree Against Hunger.</title>
        <authorList>
            <person name="Harrison J."/>
            <person name="Moore K.A."/>
            <person name="Paszkiewicz K."/>
            <person name="Jones T."/>
            <person name="Grant M."/>
            <person name="Ambacheew D."/>
            <person name="Muzemil S."/>
            <person name="Studholme D.J."/>
        </authorList>
    </citation>
    <scope>NUCLEOTIDE SEQUENCE [LARGE SCALE GENOMIC DNA]</scope>
</reference>
<dbReference type="PANTHER" id="PTHR46774">
    <property type="entry name" value="CHROMATIN MODIFICATION-RELATED PROTEIN EAF1 A-RELATED"/>
    <property type="match status" value="1"/>
</dbReference>
<dbReference type="PANTHER" id="PTHR46774:SF3">
    <property type="entry name" value="CHROMATIN MODIFICATION-RELATED PROTEIN EAF1 A-RELATED"/>
    <property type="match status" value="1"/>
</dbReference>
<comment type="caution">
    <text evidence="1">The sequence shown here is derived from an EMBL/GenBank/DDBJ whole genome shotgun (WGS) entry which is preliminary data.</text>
</comment>
<accession>A0A427B7B3</accession>
<organism evidence="1 2">
    <name type="scientific">Ensete ventricosum</name>
    <name type="common">Abyssinian banana</name>
    <name type="synonym">Musa ensete</name>
    <dbReference type="NCBI Taxonomy" id="4639"/>
    <lineage>
        <taxon>Eukaryota</taxon>
        <taxon>Viridiplantae</taxon>
        <taxon>Streptophyta</taxon>
        <taxon>Embryophyta</taxon>
        <taxon>Tracheophyta</taxon>
        <taxon>Spermatophyta</taxon>
        <taxon>Magnoliopsida</taxon>
        <taxon>Liliopsida</taxon>
        <taxon>Zingiberales</taxon>
        <taxon>Musaceae</taxon>
        <taxon>Ensete</taxon>
    </lineage>
</organism>
<evidence type="ECO:0000313" key="2">
    <source>
        <dbReference type="Proteomes" id="UP000287651"/>
    </source>
</evidence>
<name>A0A427B7B3_ENSVE</name>
<dbReference type="InterPro" id="IPR044798">
    <property type="entry name" value="EAF1A/B"/>
</dbReference>
<gene>
    <name evidence="1" type="ORF">B296_00014763</name>
</gene>
<dbReference type="Proteomes" id="UP000287651">
    <property type="component" value="Unassembled WGS sequence"/>
</dbReference>